<evidence type="ECO:0000313" key="2">
    <source>
        <dbReference type="EMBL" id="KFI69199.1"/>
    </source>
</evidence>
<reference evidence="2 3" key="1">
    <citation type="submission" date="2014-03" db="EMBL/GenBank/DDBJ databases">
        <title>Genomics of Bifidobacteria.</title>
        <authorList>
            <person name="Ventura M."/>
            <person name="Milani C."/>
            <person name="Lugli G.A."/>
        </authorList>
    </citation>
    <scope>NUCLEOTIDE SEQUENCE [LARGE SCALE GENOMIC DNA]</scope>
    <source>
        <strain evidence="2 3">LMG 11591</strain>
    </source>
</reference>
<keyword evidence="3" id="KW-1185">Reference proteome</keyword>
<comment type="caution">
    <text evidence="2">The sequence shown here is derived from an EMBL/GenBank/DDBJ whole genome shotgun (WGS) entry which is preliminary data.</text>
</comment>
<dbReference type="eggNOG" id="ENOG5033E2Y">
    <property type="taxonomic scope" value="Bacteria"/>
</dbReference>
<feature type="compositionally biased region" description="Basic and acidic residues" evidence="1">
    <location>
        <begin position="27"/>
        <end position="44"/>
    </location>
</feature>
<name>A0A087BDU9_9BIFI</name>
<dbReference type="AlphaFoldDB" id="A0A087BDU9"/>
<organism evidence="2 3">
    <name type="scientific">Bifidobacterium magnum</name>
    <dbReference type="NCBI Taxonomy" id="1692"/>
    <lineage>
        <taxon>Bacteria</taxon>
        <taxon>Bacillati</taxon>
        <taxon>Actinomycetota</taxon>
        <taxon>Actinomycetes</taxon>
        <taxon>Bifidobacteriales</taxon>
        <taxon>Bifidobacteriaceae</taxon>
        <taxon>Bifidobacterium</taxon>
    </lineage>
</organism>
<accession>A0A087BDU9</accession>
<gene>
    <name evidence="2" type="ORF">BMAGN_0963</name>
</gene>
<dbReference type="Proteomes" id="UP000029052">
    <property type="component" value="Unassembled WGS sequence"/>
</dbReference>
<evidence type="ECO:0000313" key="3">
    <source>
        <dbReference type="Proteomes" id="UP000029052"/>
    </source>
</evidence>
<evidence type="ECO:0000256" key="1">
    <source>
        <dbReference type="SAM" id="MobiDB-lite"/>
    </source>
</evidence>
<dbReference type="EMBL" id="JGZB01000002">
    <property type="protein sequence ID" value="KFI69199.1"/>
    <property type="molecule type" value="Genomic_DNA"/>
</dbReference>
<sequence>MAEHNDDAFSDDGLHFDDAQLEAALSDFEKEFQEQETSQDHGSDEAGVADSGSDDSDMVHAAEDALRFDEDLEGLLGNRAKVAMLITRITAAELLAAFCQISDISATCVESHQGAVALLHNLDGDGPEAAARDLTQVVSGLGVILAVNRADKLETTVYLDGNAGQTMAPPIVFTTTEPFVEDLMLGIDTPQGVIDSGRPVHESGDLTTEQAYDVLAKYLHTKWH</sequence>
<proteinExistence type="predicted"/>
<feature type="region of interest" description="Disordered" evidence="1">
    <location>
        <begin position="25"/>
        <end position="56"/>
    </location>
</feature>
<dbReference type="STRING" id="1692.BMAGN_0963"/>
<dbReference type="RefSeq" id="WP_022859573.1">
    <property type="nucleotide sequence ID" value="NZ_JGZB01000002.1"/>
</dbReference>
<protein>
    <submittedName>
        <fullName evidence="2">Uncharacterized protein</fullName>
    </submittedName>
</protein>